<dbReference type="InterPro" id="IPR027417">
    <property type="entry name" value="P-loop_NTPase"/>
</dbReference>
<comment type="similarity">
    <text evidence="1">Belongs to the peptidase C48 family.</text>
</comment>
<feature type="compositionally biased region" description="Basic and acidic residues" evidence="4">
    <location>
        <begin position="890"/>
        <end position="902"/>
    </location>
</feature>
<keyword evidence="7" id="KW-1185">Reference proteome</keyword>
<dbReference type="PANTHER" id="PTHR23274">
    <property type="entry name" value="DNA HELICASE-RELATED"/>
    <property type="match status" value="1"/>
</dbReference>
<feature type="region of interest" description="Disordered" evidence="4">
    <location>
        <begin position="816"/>
        <end position="841"/>
    </location>
</feature>
<dbReference type="GO" id="GO:0006508">
    <property type="term" value="P:proteolysis"/>
    <property type="evidence" value="ECO:0007669"/>
    <property type="project" value="UniProtKB-KW"/>
</dbReference>
<dbReference type="InterPro" id="IPR038765">
    <property type="entry name" value="Papain-like_cys_pep_sf"/>
</dbReference>
<dbReference type="PROSITE" id="PS50600">
    <property type="entry name" value="ULP_PROTEASE"/>
    <property type="match status" value="1"/>
</dbReference>
<dbReference type="GO" id="GO:0005657">
    <property type="term" value="C:replication fork"/>
    <property type="evidence" value="ECO:0007669"/>
    <property type="project" value="TreeGrafter"/>
</dbReference>
<dbReference type="Gene3D" id="3.40.395.10">
    <property type="entry name" value="Adenoviral Proteinase, Chain A"/>
    <property type="match status" value="1"/>
</dbReference>
<dbReference type="SUPFAM" id="SSF54001">
    <property type="entry name" value="Cysteine proteinases"/>
    <property type="match status" value="1"/>
</dbReference>
<feature type="region of interest" description="Disordered" evidence="4">
    <location>
        <begin position="890"/>
        <end position="921"/>
    </location>
</feature>
<sequence>MEWLDENYERDLFDAPQEVGKELFTSNYKEDNWLDTSFVNTSTWSSVNFSLDSSMVTVADDHSTHAAPAVAVHEPLAQAHYSGMSIRETVNPSSRAALQHKSRKARTAQPQRAGPEPVVVVNEIVGDGPAHREKHLKMMAEHRHHVKHVADSVLESFVMGVVGSSVGTRRVRQKSVGVRRKGPYRSPEEQADFDLERILHEDLDFVQPEQRKKIETISDCAKREALLEAFDRHIAMNRARPILARVKDIADDVVQNVWEQQGLHMGATVSDDLWQRICVEHPEVPPSYRGELARAINHRMACMRTMKKADMTRYVKSVEKGYKSALKKRGIPRMFRFLVKCPQHEEALGRVRSMFYGTSTADQEARRLASQKMEKDLAKRRGEIMHEEQKALMQEFVAEAKLAEMNTGLIPVPLRQGNEKDVEKVARLGELKTQLELAANPELQKVKGMAMPYASLAQQVEELAKDLRAPERINASEKKGARTAHHESNSPSSLIARLKKAFHISGGGRKRKQSVKATEKDAHQAPDASTSAVGRANIESTSNVETEHLEICPMQHLGNLSNAAGFDGRDLISMGPKKWLSGGPIGRILCDEINALNRTLPPHERTAVADSMFWGYNYNRYLGTRREYDDMLRGVVRESMSLVQHDGVTTFARVIMPVHINESHWAVGILNVQCKQIIVYDSLQSGGEAEIKKGLQEFAAHILNETLNANVRPSAFAVQFAAPNMRMQQRDCYNCGVHSIDNALRYLKAVPQPEREHVRVVDVRDPDVVDVRSYANNLREVYRTQLMRKYPTTITQAIHNFEQDIIEARRIQLLRSGEQQPDSSSRSIVDVDSQNQEISRPEVPLMTYSQAVDKERMTIADRREFLQFQQRLNAQEVVSDEPAAATVRQRVEQQKEETRSRVANDSNVSKIPAGQEPRSANPTVADLLSQMRRCEEADSTQQKEDSQECTAVSEGMDFLRSQMKGYEVFGTSEHGLGSGDDGATTSHREANRAKQKRHYAKNKQVISQQHKEHIAVKRLSQTAEEKAAADEQRRATRKPLTGDQKGKKVEYEKRRVKKIKKEEEEDAKRKEKMIALNPLSPVLKGVKAVGKKLGLKMDAASIKRREKYANVSPRKRQLMNNIRTERRLAAKRKLEVEARDDVADQPATNVFDQVTCPQDLMALAAAATQDPANFVATLEMLKTGEDLKGRASTGRRSIDGPPARKRRRKEGLSNIHYKTCPLDHPGRGCASCNSNHRVPPWSPSGFIVPCKYCGAMMTEQEEKRHWKGCCHEGKVHTQQMRQTFDVLQNPPQFFKELTDPVHVKAKPYLKNDRKVNAHFAMGSITTHRDTTLPRGPNVVKINNDMETCLSDLRRSSKHEQPTFGQYYALTSEEAMKYRLQTDLGKGELGVGGVHESVIGEIDRLLRDNHALAKLYRFSSEKFEEACKEAELKNEPIPSFKMTILNNREAKLAGIQDKDIHLHRTEIPTSEQVAVIWISNDDNAKPPDFAGIDLHNKPDGTVNMGTRGSVPHVLPACFPLLDPFGLPGYRFGIPNKIKEDADRMAQEQAAEAIEAEADDVETDLYEDPVLFSQGQIVDAAEKEPAEVKADVFYDCAETEAELEAMEVEEEKTEEFFLIDEEIEDPDARNLRFDQVPQHYVFQERRKKWVKRKLNLGEIVTRIGTISPANKELFAIRVLLLHRAGVTNPLNNIDLAKGSNVLLPRNNAVFKWNEEILKRMKGKEQTFLGVDRNLATVEQQGMAMFKTNQADNDLENIHTECPTGVPPYKLTLKVGAIVMLIRNLSLVNGLCNGTMLQIMKMSDELLVCRRLNTNTGQDELVYLPKIRFIHGEGKHHRGVKFSRIQFPVRLAFVNTINKAQGQTLDKKDAYNCGIHTMYNAIYFAEQLHRDSHPGPGAYDLRMPEGTDINELRPIIKAELLEHLAPELDHTPEMDNSDEDEVIELRPRTVQQLAPVLERLALESEHVDENEPLQLPAGMAPDVEMAVLNKAPHFPPEFEQLEEELKQLTPDVEVDDDLYELPPELKAKILGPDWQQRSVPKGKRARPPDVQLRVIPADPAHFERIERELLDHSDDDDDVFEDCHQ</sequence>
<accession>A0AA39LLR3</accession>
<feature type="domain" description="Ubiquitin-like protease family profile" evidence="5">
    <location>
        <begin position="564"/>
        <end position="746"/>
    </location>
</feature>
<keyword evidence="2" id="KW-0645">Protease</keyword>
<feature type="region of interest" description="Disordered" evidence="4">
    <location>
        <begin position="972"/>
        <end position="1051"/>
    </location>
</feature>
<evidence type="ECO:0000256" key="1">
    <source>
        <dbReference type="ARBA" id="ARBA00005234"/>
    </source>
</evidence>
<feature type="compositionally biased region" description="Polar residues" evidence="4">
    <location>
        <begin position="527"/>
        <end position="536"/>
    </location>
</feature>
<gene>
    <name evidence="6" type="ORF">QR680_015936</name>
</gene>
<evidence type="ECO:0000313" key="6">
    <source>
        <dbReference type="EMBL" id="KAK0401719.1"/>
    </source>
</evidence>
<dbReference type="PANTHER" id="PTHR23274:SF51">
    <property type="entry name" value="OS03G0423850 PROTEIN"/>
    <property type="match status" value="1"/>
</dbReference>
<evidence type="ECO:0000256" key="2">
    <source>
        <dbReference type="ARBA" id="ARBA00022670"/>
    </source>
</evidence>
<feature type="compositionally biased region" description="Basic residues" evidence="4">
    <location>
        <begin position="505"/>
        <end position="514"/>
    </location>
</feature>
<keyword evidence="3" id="KW-0378">Hydrolase</keyword>
<feature type="compositionally biased region" description="Low complexity" evidence="4">
    <location>
        <begin position="822"/>
        <end position="833"/>
    </location>
</feature>
<feature type="region of interest" description="Disordered" evidence="4">
    <location>
        <begin position="92"/>
        <end position="114"/>
    </location>
</feature>
<evidence type="ECO:0000256" key="3">
    <source>
        <dbReference type="ARBA" id="ARBA00022801"/>
    </source>
</evidence>
<organism evidence="6 7">
    <name type="scientific">Steinernema hermaphroditum</name>
    <dbReference type="NCBI Taxonomy" id="289476"/>
    <lineage>
        <taxon>Eukaryota</taxon>
        <taxon>Metazoa</taxon>
        <taxon>Ecdysozoa</taxon>
        <taxon>Nematoda</taxon>
        <taxon>Chromadorea</taxon>
        <taxon>Rhabditida</taxon>
        <taxon>Tylenchina</taxon>
        <taxon>Panagrolaimomorpha</taxon>
        <taxon>Strongyloidoidea</taxon>
        <taxon>Steinernematidae</taxon>
        <taxon>Steinernema</taxon>
    </lineage>
</organism>
<dbReference type="InterPro" id="IPR049163">
    <property type="entry name" value="Pif1-like_2B_dom"/>
</dbReference>
<dbReference type="Pfam" id="PF21530">
    <property type="entry name" value="Pif1_2B_dom"/>
    <property type="match status" value="1"/>
</dbReference>
<dbReference type="Pfam" id="PF02902">
    <property type="entry name" value="Peptidase_C48"/>
    <property type="match status" value="1"/>
</dbReference>
<dbReference type="InterPro" id="IPR003653">
    <property type="entry name" value="Peptidase_C48_C"/>
</dbReference>
<feature type="compositionally biased region" description="Basic and acidic residues" evidence="4">
    <location>
        <begin position="1023"/>
        <end position="1034"/>
    </location>
</feature>
<feature type="region of interest" description="Disordered" evidence="4">
    <location>
        <begin position="505"/>
        <end position="536"/>
    </location>
</feature>
<name>A0AA39LLR3_9BILA</name>
<dbReference type="Proteomes" id="UP001175271">
    <property type="component" value="Unassembled WGS sequence"/>
</dbReference>
<dbReference type="GO" id="GO:0006260">
    <property type="term" value="P:DNA replication"/>
    <property type="evidence" value="ECO:0007669"/>
    <property type="project" value="TreeGrafter"/>
</dbReference>
<feature type="region of interest" description="Disordered" evidence="4">
    <location>
        <begin position="1188"/>
        <end position="1211"/>
    </location>
</feature>
<dbReference type="SUPFAM" id="SSF52540">
    <property type="entry name" value="P-loop containing nucleoside triphosphate hydrolases"/>
    <property type="match status" value="1"/>
</dbReference>
<comment type="caution">
    <text evidence="6">The sequence shown here is derived from an EMBL/GenBank/DDBJ whole genome shotgun (WGS) entry which is preliminary data.</text>
</comment>
<evidence type="ECO:0000256" key="4">
    <source>
        <dbReference type="SAM" id="MobiDB-lite"/>
    </source>
</evidence>
<reference evidence="6" key="1">
    <citation type="submission" date="2023-06" db="EMBL/GenBank/DDBJ databases">
        <title>Genomic analysis of the entomopathogenic nematode Steinernema hermaphroditum.</title>
        <authorList>
            <person name="Schwarz E.M."/>
            <person name="Heppert J.K."/>
            <person name="Baniya A."/>
            <person name="Schwartz H.T."/>
            <person name="Tan C.-H."/>
            <person name="Antoshechkin I."/>
            <person name="Sternberg P.W."/>
            <person name="Goodrich-Blair H."/>
            <person name="Dillman A.R."/>
        </authorList>
    </citation>
    <scope>NUCLEOTIDE SEQUENCE</scope>
    <source>
        <strain evidence="6">PS9179</strain>
        <tissue evidence="6">Whole animal</tissue>
    </source>
</reference>
<evidence type="ECO:0000259" key="5">
    <source>
        <dbReference type="PROSITE" id="PS50600"/>
    </source>
</evidence>
<dbReference type="GO" id="GO:0008234">
    <property type="term" value="F:cysteine-type peptidase activity"/>
    <property type="evidence" value="ECO:0007669"/>
    <property type="project" value="InterPro"/>
</dbReference>
<protein>
    <recommendedName>
        <fullName evidence="5">Ubiquitin-like protease family profile domain-containing protein</fullName>
    </recommendedName>
</protein>
<dbReference type="EMBL" id="JAUCMV010000004">
    <property type="protein sequence ID" value="KAK0401719.1"/>
    <property type="molecule type" value="Genomic_DNA"/>
</dbReference>
<evidence type="ECO:0000313" key="7">
    <source>
        <dbReference type="Proteomes" id="UP001175271"/>
    </source>
</evidence>
<proteinExistence type="inferred from homology"/>